<dbReference type="HOGENOM" id="CLU_048995_6_1_6"/>
<dbReference type="Gene3D" id="2.30.30.40">
    <property type="entry name" value="SH3 Domains"/>
    <property type="match status" value="1"/>
</dbReference>
<dbReference type="GO" id="GO:0006935">
    <property type="term" value="P:chemotaxis"/>
    <property type="evidence" value="ECO:0007669"/>
    <property type="project" value="InterPro"/>
</dbReference>
<dbReference type="EMBL" id="CP010415">
    <property type="protein sequence ID" value="AJE23218.1"/>
    <property type="molecule type" value="Genomic_DNA"/>
</dbReference>
<sequence>MSPAETPFQLLLEIDRRCRSLAAVLPAQQETTQTWSGIGFRMGERLFIASMGEVSEVLHEPRYTPLPGVKSWVRGVANVRGRLLPIMDLCEFFGREAAAQRKQRRVLVVDCQEVFAGLIVDEVFGLQHFPVETFAERLPPLEAAIQPFILGVFQCAQPWLVFSPHALARDAGFLDVASRH</sequence>
<evidence type="ECO:0000313" key="3">
    <source>
        <dbReference type="Proteomes" id="UP000068210"/>
    </source>
</evidence>
<dbReference type="Proteomes" id="UP000068210">
    <property type="component" value="Chromosome"/>
</dbReference>
<dbReference type="RefSeq" id="WP_039806735.1">
    <property type="nucleotide sequence ID" value="NZ_CP010415.1"/>
</dbReference>
<dbReference type="GO" id="GO:0007165">
    <property type="term" value="P:signal transduction"/>
    <property type="evidence" value="ECO:0007669"/>
    <property type="project" value="InterPro"/>
</dbReference>
<evidence type="ECO:0000313" key="2">
    <source>
        <dbReference type="EMBL" id="AJE23218.1"/>
    </source>
</evidence>
<keyword evidence="3" id="KW-1185">Reference proteome</keyword>
<dbReference type="SMART" id="SM00260">
    <property type="entry name" value="CheW"/>
    <property type="match status" value="1"/>
</dbReference>
<dbReference type="KEGG" id="acx:Achr_38310"/>
<dbReference type="Pfam" id="PF01584">
    <property type="entry name" value="CheW"/>
    <property type="match status" value="1"/>
</dbReference>
<feature type="domain" description="CheW-like" evidence="1">
    <location>
        <begin position="34"/>
        <end position="173"/>
    </location>
</feature>
<gene>
    <name evidence="2" type="primary">pilI</name>
    <name evidence="2" type="ORF">Achr_38310</name>
</gene>
<dbReference type="PANTHER" id="PTHR22617">
    <property type="entry name" value="CHEMOTAXIS SENSOR HISTIDINE KINASE-RELATED"/>
    <property type="match status" value="1"/>
</dbReference>
<dbReference type="Gene3D" id="2.40.50.180">
    <property type="entry name" value="CheA-289, Domain 4"/>
    <property type="match status" value="1"/>
</dbReference>
<proteinExistence type="predicted"/>
<dbReference type="SUPFAM" id="SSF50341">
    <property type="entry name" value="CheW-like"/>
    <property type="match status" value="1"/>
</dbReference>
<dbReference type="InterPro" id="IPR002545">
    <property type="entry name" value="CheW-lke_dom"/>
</dbReference>
<accession>A0A0C4WKD3</accession>
<evidence type="ECO:0000259" key="1">
    <source>
        <dbReference type="PROSITE" id="PS50851"/>
    </source>
</evidence>
<dbReference type="PROSITE" id="PS50851">
    <property type="entry name" value="CHEW"/>
    <property type="match status" value="1"/>
</dbReference>
<dbReference type="STRING" id="1328314.Achr_38310"/>
<protein>
    <submittedName>
        <fullName evidence="2">Twitching motility protein PilI</fullName>
    </submittedName>
</protein>
<name>A0A0C4WKD3_9GAMM</name>
<dbReference type="AlphaFoldDB" id="A0A0C4WKD3"/>
<dbReference type="GO" id="GO:0005829">
    <property type="term" value="C:cytosol"/>
    <property type="evidence" value="ECO:0007669"/>
    <property type="project" value="TreeGrafter"/>
</dbReference>
<dbReference type="GeneID" id="61932961"/>
<dbReference type="InterPro" id="IPR039315">
    <property type="entry name" value="CheW"/>
</dbReference>
<dbReference type="InterPro" id="IPR036061">
    <property type="entry name" value="CheW-like_dom_sf"/>
</dbReference>
<organism evidence="2 3">
    <name type="scientific">Azotobacter chroococcum NCIMB 8003</name>
    <dbReference type="NCBI Taxonomy" id="1328314"/>
    <lineage>
        <taxon>Bacteria</taxon>
        <taxon>Pseudomonadati</taxon>
        <taxon>Pseudomonadota</taxon>
        <taxon>Gammaproteobacteria</taxon>
        <taxon>Pseudomonadales</taxon>
        <taxon>Pseudomonadaceae</taxon>
        <taxon>Azotobacter</taxon>
    </lineage>
</organism>
<reference evidence="2 3" key="1">
    <citation type="journal article" date="2015" name="PLoS ONE">
        <title>Azotobacter Genomes: The Genome of Azotobacter chroococcum NCIMB 8003 (ATCC 4412).</title>
        <authorList>
            <person name="Robson R.L."/>
            <person name="Jones R."/>
            <person name="Robson R.M."/>
            <person name="Schwartz A."/>
            <person name="Richardson T.H."/>
        </authorList>
    </citation>
    <scope>NUCLEOTIDE SEQUENCE [LARGE SCALE GENOMIC DNA]</scope>
    <source>
        <strain evidence="2 3">NCIMB 8003</strain>
    </source>
</reference>
<dbReference type="PANTHER" id="PTHR22617:SF43">
    <property type="entry name" value="PROTEIN PILI"/>
    <property type="match status" value="1"/>
</dbReference>